<evidence type="ECO:0000256" key="1">
    <source>
        <dbReference type="ARBA" id="ARBA00008535"/>
    </source>
</evidence>
<feature type="domain" description="AIG1-type G" evidence="4">
    <location>
        <begin position="13"/>
        <end position="170"/>
    </location>
</feature>
<evidence type="ECO:0000256" key="3">
    <source>
        <dbReference type="ARBA" id="ARBA00023134"/>
    </source>
</evidence>
<dbReference type="SUPFAM" id="SSF52540">
    <property type="entry name" value="P-loop containing nucleoside triphosphate hydrolases"/>
    <property type="match status" value="1"/>
</dbReference>
<dbReference type="Proteomes" id="UP000663864">
    <property type="component" value="Unassembled WGS sequence"/>
</dbReference>
<evidence type="ECO:0000259" key="4">
    <source>
        <dbReference type="Pfam" id="PF04548"/>
    </source>
</evidence>
<dbReference type="PANTHER" id="PTHR10903:SF184">
    <property type="entry name" value="GTP-BINDING PROTEIN A"/>
    <property type="match status" value="1"/>
</dbReference>
<dbReference type="AlphaFoldDB" id="A0A815J107"/>
<evidence type="ECO:0000256" key="2">
    <source>
        <dbReference type="ARBA" id="ARBA00022741"/>
    </source>
</evidence>
<sequence length="394" mass="45987">MLTSRAMLDMYGLIIIGNSGVGKSFLANIILGKHHFKHDFSARSVTHRTESTTCILGDKHYRIYNIPGLIEGDEERIALNRREISRAFEEQKEHPLVVIYVFGHQNGRIRNEDIVTFQAIHNAYTLSPDSLIIIVNGLPPDRPNTYNKKTRAALIDLLGMKLDQICYIDHLNSVDIHREDVRKYLIDTILNVHPRIHIKTNNINLMSDDIFELKDDLDILKIQIDNERYEHEDVIGSMEREYEAVQRLSVLRRLFCQGKADLYRLKSFREQERHLISVIGQWEAEEIAYADDHSSDHYILAVTNKQDAQEQLTKNFATQRQINVALNVCQKDIEQICFELEQIYDGRFDRGYEPIREYYVLLDNLRFDPTVIDVQNDFINNLCAFTCRRYGNID</sequence>
<protein>
    <recommendedName>
        <fullName evidence="4">AIG1-type G domain-containing protein</fullName>
    </recommendedName>
</protein>
<dbReference type="Gene3D" id="3.40.50.300">
    <property type="entry name" value="P-loop containing nucleotide triphosphate hydrolases"/>
    <property type="match status" value="1"/>
</dbReference>
<evidence type="ECO:0000313" key="5">
    <source>
        <dbReference type="EMBL" id="CAF1373082.1"/>
    </source>
</evidence>
<dbReference type="EMBL" id="CAJNOT010003246">
    <property type="protein sequence ID" value="CAF1373082.1"/>
    <property type="molecule type" value="Genomic_DNA"/>
</dbReference>
<keyword evidence="3" id="KW-0342">GTP-binding</keyword>
<dbReference type="InterPro" id="IPR045058">
    <property type="entry name" value="GIMA/IAN/Toc"/>
</dbReference>
<keyword evidence="2" id="KW-0547">Nucleotide-binding</keyword>
<evidence type="ECO:0000313" key="6">
    <source>
        <dbReference type="Proteomes" id="UP000663864"/>
    </source>
</evidence>
<accession>A0A815J107</accession>
<comment type="caution">
    <text evidence="5">The sequence shown here is derived from an EMBL/GenBank/DDBJ whole genome shotgun (WGS) entry which is preliminary data.</text>
</comment>
<gene>
    <name evidence="5" type="ORF">ZHD862_LOCUS31704</name>
</gene>
<name>A0A815J107_9BILA</name>
<reference evidence="5" key="1">
    <citation type="submission" date="2021-02" db="EMBL/GenBank/DDBJ databases">
        <authorList>
            <person name="Nowell W R."/>
        </authorList>
    </citation>
    <scope>NUCLEOTIDE SEQUENCE</scope>
</reference>
<proteinExistence type="inferred from homology"/>
<comment type="similarity">
    <text evidence="1">Belongs to the TRAFAC class TrmE-Era-EngA-EngB-Septin-like GTPase superfamily. AIG1/Toc34/Toc159-like paraseptin GTPase family. IAN subfamily.</text>
</comment>
<dbReference type="InterPro" id="IPR027417">
    <property type="entry name" value="P-loop_NTPase"/>
</dbReference>
<dbReference type="PANTHER" id="PTHR10903">
    <property type="entry name" value="GTPASE, IMAP FAMILY MEMBER-RELATED"/>
    <property type="match status" value="1"/>
</dbReference>
<dbReference type="InterPro" id="IPR006703">
    <property type="entry name" value="G_AIG1"/>
</dbReference>
<dbReference type="Pfam" id="PF04548">
    <property type="entry name" value="AIG1"/>
    <property type="match status" value="1"/>
</dbReference>
<organism evidence="5 6">
    <name type="scientific">Rotaria sordida</name>
    <dbReference type="NCBI Taxonomy" id="392033"/>
    <lineage>
        <taxon>Eukaryota</taxon>
        <taxon>Metazoa</taxon>
        <taxon>Spiralia</taxon>
        <taxon>Gnathifera</taxon>
        <taxon>Rotifera</taxon>
        <taxon>Eurotatoria</taxon>
        <taxon>Bdelloidea</taxon>
        <taxon>Philodinida</taxon>
        <taxon>Philodinidae</taxon>
        <taxon>Rotaria</taxon>
    </lineage>
</organism>
<dbReference type="GO" id="GO:0005525">
    <property type="term" value="F:GTP binding"/>
    <property type="evidence" value="ECO:0007669"/>
    <property type="project" value="UniProtKB-KW"/>
</dbReference>